<dbReference type="PANTHER" id="PTHR12598:SF0">
    <property type="entry name" value="COPPER HOMEOSTASIS PROTEIN CUTC HOMOLOG"/>
    <property type="match status" value="1"/>
</dbReference>
<protein>
    <recommendedName>
        <fullName evidence="2">PF03932 family protein CutC</fullName>
    </recommendedName>
</protein>
<comment type="caution">
    <text evidence="2">Once thought to be involved in copper homeostasis, experiments in E.coli have shown this is not the case.</text>
</comment>
<proteinExistence type="inferred from homology"/>
<sequence length="249" mass="27080">MKTTVEICTGSYADCMAAFHGGAERVELNSALSVGGLTASVAVLRCVKKETTLKVICMVRPRAGGFCYDEAETKIMMEEARLLLENGADGIAFGFLHADGTVHRERTLQMSELIHSFGKEAVFHRAFDVTKDPFQAMEVLLSCKIDRLLTSGQRAKAMQGAELIAQLQDRFGDRIEILAGSGVNAQNAGELLARTGIRQVHSSCKGYRLDPTTASEHVSYAYLDDAHAMEYDVVEETLVRALIDALSGS</sequence>
<dbReference type="SUPFAM" id="SSF110395">
    <property type="entry name" value="CutC-like"/>
    <property type="match status" value="1"/>
</dbReference>
<accession>A0ABT7UCK7</accession>
<comment type="similarity">
    <text evidence="1 2">Belongs to the CutC family.</text>
</comment>
<reference evidence="3 4" key="2">
    <citation type="submission" date="2023-06" db="EMBL/GenBank/DDBJ databases">
        <title>Identification and characterization of horizontal gene transfer across gut microbiota members of farm animals based on homology search.</title>
        <authorList>
            <person name="Schwarzerova J."/>
            <person name="Nykrynova M."/>
            <person name="Jureckova K."/>
            <person name="Cejkova D."/>
            <person name="Rychlik I."/>
        </authorList>
    </citation>
    <scope>NUCLEOTIDE SEQUENCE [LARGE SCALE GENOMIC DNA]</scope>
    <source>
        <strain evidence="3 4">ET39</strain>
    </source>
</reference>
<keyword evidence="4" id="KW-1185">Reference proteome</keyword>
<evidence type="ECO:0000256" key="2">
    <source>
        <dbReference type="HAMAP-Rule" id="MF_00795"/>
    </source>
</evidence>
<comment type="subcellular location">
    <subcellularLocation>
        <location evidence="2">Cytoplasm</location>
    </subcellularLocation>
</comment>
<gene>
    <name evidence="2" type="primary">cutC</name>
    <name evidence="3" type="ORF">QUV96_06800</name>
</gene>
<dbReference type="InterPro" id="IPR005627">
    <property type="entry name" value="CutC-like"/>
</dbReference>
<comment type="caution">
    <text evidence="3">The sequence shown here is derived from an EMBL/GenBank/DDBJ whole genome shotgun (WGS) entry which is preliminary data.</text>
</comment>
<evidence type="ECO:0000313" key="4">
    <source>
        <dbReference type="Proteomes" id="UP001529340"/>
    </source>
</evidence>
<dbReference type="PANTHER" id="PTHR12598">
    <property type="entry name" value="COPPER HOMEOSTASIS PROTEIN CUTC"/>
    <property type="match status" value="1"/>
</dbReference>
<dbReference type="EMBL" id="JAUDCG010000025">
    <property type="protein sequence ID" value="MDM8157342.1"/>
    <property type="molecule type" value="Genomic_DNA"/>
</dbReference>
<dbReference type="Gene3D" id="3.20.20.380">
    <property type="entry name" value="Copper homeostasis (CutC) domain"/>
    <property type="match status" value="1"/>
</dbReference>
<evidence type="ECO:0000256" key="1">
    <source>
        <dbReference type="ARBA" id="ARBA00007768"/>
    </source>
</evidence>
<dbReference type="InterPro" id="IPR036822">
    <property type="entry name" value="CutC-like_dom_sf"/>
</dbReference>
<reference evidence="4" key="1">
    <citation type="submission" date="2023-06" db="EMBL/GenBank/DDBJ databases">
        <title>Identification and characterization of horizontal gene transfer across gut microbiota members of farm animals based on homology search.</title>
        <authorList>
            <person name="Zeman M."/>
            <person name="Kubasova T."/>
            <person name="Jahodarova E."/>
            <person name="Nykrynova M."/>
            <person name="Rychlik I."/>
        </authorList>
    </citation>
    <scope>NUCLEOTIDE SEQUENCE [LARGE SCALE GENOMIC DNA]</scope>
    <source>
        <strain evidence="4">ET39</strain>
    </source>
</reference>
<evidence type="ECO:0000313" key="3">
    <source>
        <dbReference type="EMBL" id="MDM8157342.1"/>
    </source>
</evidence>
<organism evidence="3 4">
    <name type="scientific">Amedibacillus dolichus</name>
    <dbReference type="NCBI Taxonomy" id="31971"/>
    <lineage>
        <taxon>Bacteria</taxon>
        <taxon>Bacillati</taxon>
        <taxon>Bacillota</taxon>
        <taxon>Erysipelotrichia</taxon>
        <taxon>Erysipelotrichales</taxon>
        <taxon>Erysipelotrichaceae</taxon>
        <taxon>Amedibacillus</taxon>
    </lineage>
</organism>
<dbReference type="RefSeq" id="WP_289607802.1">
    <property type="nucleotide sequence ID" value="NZ_JAUDCG010000025.1"/>
</dbReference>
<dbReference type="Proteomes" id="UP001529340">
    <property type="component" value="Unassembled WGS sequence"/>
</dbReference>
<reference evidence="3 4" key="3">
    <citation type="submission" date="2023-06" db="EMBL/GenBank/DDBJ databases">
        <authorList>
            <person name="Zeman M."/>
            <person name="Kubasova T."/>
            <person name="Jahodarova E."/>
            <person name="Nykrynova M."/>
            <person name="Rychlik I."/>
        </authorList>
    </citation>
    <scope>NUCLEOTIDE SEQUENCE [LARGE SCALE GENOMIC DNA]</scope>
    <source>
        <strain evidence="3 4">ET39</strain>
    </source>
</reference>
<dbReference type="Pfam" id="PF03932">
    <property type="entry name" value="CutC"/>
    <property type="match status" value="1"/>
</dbReference>
<dbReference type="HAMAP" id="MF_00795">
    <property type="entry name" value="CutC"/>
    <property type="match status" value="1"/>
</dbReference>
<keyword evidence="2" id="KW-0963">Cytoplasm</keyword>
<name>A0ABT7UCK7_9FIRM</name>